<sequence>MSGKDGGGARQTCCDGRIVTCLAGGVQHKQSPFLFECWLAVNQHGARSIIPEKGKLRSECLAKTIDSRWLCRFPS</sequence>
<reference evidence="1 2" key="1">
    <citation type="submission" date="2018-02" db="EMBL/GenBank/DDBJ databases">
        <title>Comparative genomes isolates from brazilian mangrove.</title>
        <authorList>
            <person name="Araujo J.E."/>
            <person name="Taketani R.G."/>
            <person name="Silva M.C.P."/>
            <person name="Loureco M.V."/>
            <person name="Andreote F.D."/>
        </authorList>
    </citation>
    <scope>NUCLEOTIDE SEQUENCE [LARGE SCALE GENOMIC DNA]</scope>
    <source>
        <strain evidence="1 2">Hex-1 MGV</strain>
    </source>
</reference>
<organism evidence="1 2">
    <name type="scientific">Blastopirellula marina</name>
    <dbReference type="NCBI Taxonomy" id="124"/>
    <lineage>
        <taxon>Bacteria</taxon>
        <taxon>Pseudomonadati</taxon>
        <taxon>Planctomycetota</taxon>
        <taxon>Planctomycetia</taxon>
        <taxon>Pirellulales</taxon>
        <taxon>Pirellulaceae</taxon>
        <taxon>Blastopirellula</taxon>
    </lineage>
</organism>
<gene>
    <name evidence="1" type="ORF">C5Y83_07355</name>
</gene>
<dbReference type="Proteomes" id="UP000238322">
    <property type="component" value="Unassembled WGS sequence"/>
</dbReference>
<proteinExistence type="predicted"/>
<comment type="caution">
    <text evidence="1">The sequence shown here is derived from an EMBL/GenBank/DDBJ whole genome shotgun (WGS) entry which is preliminary data.</text>
</comment>
<accession>A0A2S8FZX7</accession>
<dbReference type="EMBL" id="PUHY01000005">
    <property type="protein sequence ID" value="PQO37752.1"/>
    <property type="molecule type" value="Genomic_DNA"/>
</dbReference>
<dbReference type="AlphaFoldDB" id="A0A2S8FZX7"/>
<evidence type="ECO:0000313" key="1">
    <source>
        <dbReference type="EMBL" id="PQO37752.1"/>
    </source>
</evidence>
<name>A0A2S8FZX7_9BACT</name>
<protein>
    <submittedName>
        <fullName evidence="1">Uncharacterized protein</fullName>
    </submittedName>
</protein>
<evidence type="ECO:0000313" key="2">
    <source>
        <dbReference type="Proteomes" id="UP000238322"/>
    </source>
</evidence>